<feature type="transmembrane region" description="Helical" evidence="8">
    <location>
        <begin position="87"/>
        <end position="110"/>
    </location>
</feature>
<dbReference type="PROSITE" id="PS50156">
    <property type="entry name" value="SSD"/>
    <property type="match status" value="1"/>
</dbReference>
<evidence type="ECO:0000256" key="6">
    <source>
        <dbReference type="ARBA" id="ARBA00022989"/>
    </source>
</evidence>
<evidence type="ECO:0000259" key="9">
    <source>
        <dbReference type="PROSITE" id="PS50156"/>
    </source>
</evidence>
<keyword evidence="4" id="KW-0997">Cell inner membrane</keyword>
<reference evidence="10" key="1">
    <citation type="journal article" date="2014" name="Front. Microbiol.">
        <title>High frequency of phylogenetically diverse reductive dehalogenase-homologous genes in deep subseafloor sedimentary metagenomes.</title>
        <authorList>
            <person name="Kawai M."/>
            <person name="Futagami T."/>
            <person name="Toyoda A."/>
            <person name="Takaki Y."/>
            <person name="Nishi S."/>
            <person name="Hori S."/>
            <person name="Arai W."/>
            <person name="Tsubouchi T."/>
            <person name="Morono Y."/>
            <person name="Uchiyama I."/>
            <person name="Ito T."/>
            <person name="Fujiyama A."/>
            <person name="Inagaki F."/>
            <person name="Takami H."/>
        </authorList>
    </citation>
    <scope>NUCLEOTIDE SEQUENCE</scope>
    <source>
        <strain evidence="10">Expedition CK06-06</strain>
    </source>
</reference>
<gene>
    <name evidence="10" type="ORF">S01H1_58098</name>
</gene>
<accession>X0VWN6</accession>
<feature type="domain" description="SSD" evidence="9">
    <location>
        <begin position="53"/>
        <end position="147"/>
    </location>
</feature>
<protein>
    <recommendedName>
        <fullName evidence="9">SSD domain-containing protein</fullName>
    </recommendedName>
</protein>
<name>X0VWN6_9ZZZZ</name>
<comment type="caution">
    <text evidence="10">The sequence shown here is derived from an EMBL/GenBank/DDBJ whole genome shotgun (WGS) entry which is preliminary data.</text>
</comment>
<evidence type="ECO:0000313" key="10">
    <source>
        <dbReference type="EMBL" id="GAG16858.1"/>
    </source>
</evidence>
<feature type="non-terminal residue" evidence="10">
    <location>
        <position position="1"/>
    </location>
</feature>
<evidence type="ECO:0000256" key="3">
    <source>
        <dbReference type="ARBA" id="ARBA00022475"/>
    </source>
</evidence>
<organism evidence="10">
    <name type="scientific">marine sediment metagenome</name>
    <dbReference type="NCBI Taxonomy" id="412755"/>
    <lineage>
        <taxon>unclassified sequences</taxon>
        <taxon>metagenomes</taxon>
        <taxon>ecological metagenomes</taxon>
    </lineage>
</organism>
<evidence type="ECO:0000256" key="1">
    <source>
        <dbReference type="ARBA" id="ARBA00004651"/>
    </source>
</evidence>
<dbReference type="PRINTS" id="PR00702">
    <property type="entry name" value="ACRIFLAVINRP"/>
</dbReference>
<dbReference type="GO" id="GO:0005886">
    <property type="term" value="C:plasma membrane"/>
    <property type="evidence" value="ECO:0007669"/>
    <property type="project" value="UniProtKB-SubCell"/>
</dbReference>
<feature type="transmembrane region" description="Helical" evidence="8">
    <location>
        <begin position="34"/>
        <end position="66"/>
    </location>
</feature>
<keyword evidence="3" id="KW-1003">Cell membrane</keyword>
<keyword evidence="2" id="KW-0813">Transport</keyword>
<proteinExistence type="predicted"/>
<dbReference type="Gene3D" id="3.30.70.1430">
    <property type="entry name" value="Multidrug efflux transporter AcrB pore domain"/>
    <property type="match status" value="1"/>
</dbReference>
<dbReference type="EMBL" id="BARS01037928">
    <property type="protein sequence ID" value="GAG16858.1"/>
    <property type="molecule type" value="Genomic_DNA"/>
</dbReference>
<keyword evidence="6 8" id="KW-1133">Transmembrane helix</keyword>
<dbReference type="InterPro" id="IPR000731">
    <property type="entry name" value="SSD"/>
</dbReference>
<dbReference type="GO" id="GO:0042910">
    <property type="term" value="F:xenobiotic transmembrane transporter activity"/>
    <property type="evidence" value="ECO:0007669"/>
    <property type="project" value="TreeGrafter"/>
</dbReference>
<keyword evidence="7 8" id="KW-0472">Membrane</keyword>
<dbReference type="Pfam" id="PF00873">
    <property type="entry name" value="ACR_tran"/>
    <property type="match status" value="1"/>
</dbReference>
<evidence type="ECO:0000256" key="2">
    <source>
        <dbReference type="ARBA" id="ARBA00022448"/>
    </source>
</evidence>
<comment type="subcellular location">
    <subcellularLocation>
        <location evidence="1">Cell membrane</location>
        <topology evidence="1">Multi-pass membrane protein</topology>
    </subcellularLocation>
</comment>
<evidence type="ECO:0000256" key="7">
    <source>
        <dbReference type="ARBA" id="ARBA00023136"/>
    </source>
</evidence>
<dbReference type="PANTHER" id="PTHR32063">
    <property type="match status" value="1"/>
</dbReference>
<dbReference type="FunFam" id="1.20.1640.10:FF:000001">
    <property type="entry name" value="Efflux pump membrane transporter"/>
    <property type="match status" value="1"/>
</dbReference>
<keyword evidence="5 8" id="KW-0812">Transmembrane</keyword>
<evidence type="ECO:0000256" key="4">
    <source>
        <dbReference type="ARBA" id="ARBA00022519"/>
    </source>
</evidence>
<dbReference type="InterPro" id="IPR001036">
    <property type="entry name" value="Acrflvin-R"/>
</dbReference>
<dbReference type="Gene3D" id="1.20.1640.10">
    <property type="entry name" value="Multidrug efflux transporter AcrB transmembrane domain"/>
    <property type="match status" value="2"/>
</dbReference>
<evidence type="ECO:0000256" key="5">
    <source>
        <dbReference type="ARBA" id="ARBA00022692"/>
    </source>
</evidence>
<dbReference type="SUPFAM" id="SSF82866">
    <property type="entry name" value="Multidrug efflux transporter AcrB transmembrane domain"/>
    <property type="match status" value="1"/>
</dbReference>
<dbReference type="AlphaFoldDB" id="X0VWN6"/>
<evidence type="ECO:0000256" key="8">
    <source>
        <dbReference type="SAM" id="Phobius"/>
    </source>
</evidence>
<dbReference type="PANTHER" id="PTHR32063:SF24">
    <property type="entry name" value="CATION EFFLUX SYSTEM (ACRB_ACRD_ACRF FAMILY)"/>
    <property type="match status" value="1"/>
</dbReference>
<sequence>AIIVFVVIFIFLGNWRAAVIPAVAIPVSLIGTAAAMAALGFSINMISLFGLVLAIGIVVDDAIVVVENVSKKMEEGLSGKEAAIKGMAEITGPVIATTLVLIAVFVPTAFLPGISGQLYRQFALTIATATVFSSINALTMSPALCALILRPVVPGKKQNFFLRGFNRVYGASENGYARIVGGMVRRTLIMGVVYIGLIVLSGWSLMSLPTGFLPIEDQGYAIAAFQLPDAASQERAREVVKK</sequence>
<feature type="transmembrane region" description="Helical" evidence="8">
    <location>
        <begin position="122"/>
        <end position="149"/>
    </location>
</feature>
<feature type="transmembrane region" description="Helical" evidence="8">
    <location>
        <begin position="188"/>
        <end position="206"/>
    </location>
</feature>